<evidence type="ECO:0000313" key="2">
    <source>
        <dbReference type="EMBL" id="OLN97409.1"/>
    </source>
</evidence>
<organism evidence="2 3">
    <name type="scientific">Colletotrichum chlorophyti</name>
    <dbReference type="NCBI Taxonomy" id="708187"/>
    <lineage>
        <taxon>Eukaryota</taxon>
        <taxon>Fungi</taxon>
        <taxon>Dikarya</taxon>
        <taxon>Ascomycota</taxon>
        <taxon>Pezizomycotina</taxon>
        <taxon>Sordariomycetes</taxon>
        <taxon>Hypocreomycetidae</taxon>
        <taxon>Glomerellales</taxon>
        <taxon>Glomerellaceae</taxon>
        <taxon>Colletotrichum</taxon>
    </lineage>
</organism>
<reference evidence="2 3" key="1">
    <citation type="submission" date="2016-11" db="EMBL/GenBank/DDBJ databases">
        <title>Draft Genome Assembly of Colletotrichum chlorophyti a pathogen of herbaceous plants.</title>
        <authorList>
            <person name="Gan P."/>
            <person name="Narusaka M."/>
            <person name="Tsushima A."/>
            <person name="Narusaka Y."/>
            <person name="Takano Y."/>
            <person name="Shirasu K."/>
        </authorList>
    </citation>
    <scope>NUCLEOTIDE SEQUENCE [LARGE SCALE GENOMIC DNA]</scope>
    <source>
        <strain evidence="2 3">NTL11</strain>
    </source>
</reference>
<dbReference type="PANTHER" id="PTHR44068">
    <property type="entry name" value="ZGC:194242"/>
    <property type="match status" value="1"/>
</dbReference>
<keyword evidence="3" id="KW-1185">Reference proteome</keyword>
<dbReference type="STRING" id="708187.A0A1Q8S7I8"/>
<dbReference type="CDD" id="cd02440">
    <property type="entry name" value="AdoMet_MTases"/>
    <property type="match status" value="1"/>
</dbReference>
<dbReference type="OrthoDB" id="10004862at2759"/>
<evidence type="ECO:0000259" key="1">
    <source>
        <dbReference type="Pfam" id="PF13649"/>
    </source>
</evidence>
<dbReference type="Pfam" id="PF13649">
    <property type="entry name" value="Methyltransf_25"/>
    <property type="match status" value="1"/>
</dbReference>
<keyword evidence="2" id="KW-0808">Transferase</keyword>
<dbReference type="InterPro" id="IPR041698">
    <property type="entry name" value="Methyltransf_25"/>
</dbReference>
<keyword evidence="2" id="KW-0489">Methyltransferase</keyword>
<name>A0A1Q8S7I8_9PEZI</name>
<dbReference type="GO" id="GO:0008168">
    <property type="term" value="F:methyltransferase activity"/>
    <property type="evidence" value="ECO:0007669"/>
    <property type="project" value="UniProtKB-KW"/>
</dbReference>
<dbReference type="Proteomes" id="UP000186583">
    <property type="component" value="Unassembled WGS sequence"/>
</dbReference>
<dbReference type="Gene3D" id="3.40.50.150">
    <property type="entry name" value="Vaccinia Virus protein VP39"/>
    <property type="match status" value="1"/>
</dbReference>
<dbReference type="PANTHER" id="PTHR44068:SF11">
    <property type="entry name" value="GERANYL DIPHOSPHATE 2-C-METHYLTRANSFERASE"/>
    <property type="match status" value="1"/>
</dbReference>
<dbReference type="AlphaFoldDB" id="A0A1Q8S7I8"/>
<dbReference type="InterPro" id="IPR050447">
    <property type="entry name" value="Erg6_SMT_methyltransf"/>
</dbReference>
<feature type="domain" description="Methyltransferase" evidence="1">
    <location>
        <begin position="67"/>
        <end position="164"/>
    </location>
</feature>
<dbReference type="GO" id="GO:0032259">
    <property type="term" value="P:methylation"/>
    <property type="evidence" value="ECO:0007669"/>
    <property type="project" value="UniProtKB-KW"/>
</dbReference>
<comment type="caution">
    <text evidence="2">The sequence shown here is derived from an EMBL/GenBank/DDBJ whole genome shotgun (WGS) entry which is preliminary data.</text>
</comment>
<dbReference type="EMBL" id="MPGH01000008">
    <property type="protein sequence ID" value="OLN97409.1"/>
    <property type="molecule type" value="Genomic_DNA"/>
</dbReference>
<gene>
    <name evidence="2" type="ORF">CCHL11_01010</name>
</gene>
<dbReference type="SUPFAM" id="SSF53335">
    <property type="entry name" value="S-adenosyl-L-methionine-dependent methyltransferases"/>
    <property type="match status" value="1"/>
</dbReference>
<sequence length="232" mass="26250">MATEPEDQQVHVVPENLKSRLKESYDIIAPAYNDWTVQHSSLRIQYLEKLMDKLLTAKPLTGQMSLVLELGCGGGLPVTERLLTAPDVFVTANDLSSTQIKLAKENLAKHGTDRISFVESDMMSLEFSENSFDAIIGMYSLIHLPRDEQSEMIRRIAKWLKPGGFVLVNFASDNMPGFVMDKWLHEKGWMYWSGWGVEDTVAKIQDTGLDIILKDEVKDEVDASFLWVLAQK</sequence>
<evidence type="ECO:0000313" key="3">
    <source>
        <dbReference type="Proteomes" id="UP000186583"/>
    </source>
</evidence>
<proteinExistence type="predicted"/>
<protein>
    <submittedName>
        <fullName evidence="2">Demethylrebeccamycin-D-glucose O-methyltransferase 1</fullName>
    </submittedName>
</protein>
<dbReference type="InterPro" id="IPR029063">
    <property type="entry name" value="SAM-dependent_MTases_sf"/>
</dbReference>
<accession>A0A1Q8S7I8</accession>